<evidence type="ECO:0000313" key="3">
    <source>
        <dbReference type="Proteomes" id="UP000265520"/>
    </source>
</evidence>
<accession>A0A392U9J8</accession>
<protein>
    <submittedName>
        <fullName evidence="2">Uncharacterized protein</fullName>
    </submittedName>
</protein>
<feature type="compositionally biased region" description="Low complexity" evidence="1">
    <location>
        <begin position="1"/>
        <end position="15"/>
    </location>
</feature>
<sequence length="37" mass="3796">GFVKVVRTGPNRPVGPVGPGTGHASGSVRHDHYSQQG</sequence>
<feature type="non-terminal residue" evidence="2">
    <location>
        <position position="1"/>
    </location>
</feature>
<feature type="compositionally biased region" description="Basic and acidic residues" evidence="1">
    <location>
        <begin position="28"/>
        <end position="37"/>
    </location>
</feature>
<evidence type="ECO:0000313" key="2">
    <source>
        <dbReference type="EMBL" id="MCI70052.1"/>
    </source>
</evidence>
<proteinExistence type="predicted"/>
<dbReference type="Proteomes" id="UP000265520">
    <property type="component" value="Unassembled WGS sequence"/>
</dbReference>
<reference evidence="2 3" key="1">
    <citation type="journal article" date="2018" name="Front. Plant Sci.">
        <title>Red Clover (Trifolium pratense) and Zigzag Clover (T. medium) - A Picture of Genomic Similarities and Differences.</title>
        <authorList>
            <person name="Dluhosova J."/>
            <person name="Istvanek J."/>
            <person name="Nedelnik J."/>
            <person name="Repkova J."/>
        </authorList>
    </citation>
    <scope>NUCLEOTIDE SEQUENCE [LARGE SCALE GENOMIC DNA]</scope>
    <source>
        <strain evidence="3">cv. 10/8</strain>
        <tissue evidence="2">Leaf</tissue>
    </source>
</reference>
<organism evidence="2 3">
    <name type="scientific">Trifolium medium</name>
    <dbReference type="NCBI Taxonomy" id="97028"/>
    <lineage>
        <taxon>Eukaryota</taxon>
        <taxon>Viridiplantae</taxon>
        <taxon>Streptophyta</taxon>
        <taxon>Embryophyta</taxon>
        <taxon>Tracheophyta</taxon>
        <taxon>Spermatophyta</taxon>
        <taxon>Magnoliopsida</taxon>
        <taxon>eudicotyledons</taxon>
        <taxon>Gunneridae</taxon>
        <taxon>Pentapetalae</taxon>
        <taxon>rosids</taxon>
        <taxon>fabids</taxon>
        <taxon>Fabales</taxon>
        <taxon>Fabaceae</taxon>
        <taxon>Papilionoideae</taxon>
        <taxon>50 kb inversion clade</taxon>
        <taxon>NPAAA clade</taxon>
        <taxon>Hologalegina</taxon>
        <taxon>IRL clade</taxon>
        <taxon>Trifolieae</taxon>
        <taxon>Trifolium</taxon>
    </lineage>
</organism>
<dbReference type="AlphaFoldDB" id="A0A392U9J8"/>
<comment type="caution">
    <text evidence="2">The sequence shown here is derived from an EMBL/GenBank/DDBJ whole genome shotgun (WGS) entry which is preliminary data.</text>
</comment>
<evidence type="ECO:0000256" key="1">
    <source>
        <dbReference type="SAM" id="MobiDB-lite"/>
    </source>
</evidence>
<dbReference type="EMBL" id="LXQA010767882">
    <property type="protein sequence ID" value="MCI70052.1"/>
    <property type="molecule type" value="Genomic_DNA"/>
</dbReference>
<name>A0A392U9J8_9FABA</name>
<feature type="region of interest" description="Disordered" evidence="1">
    <location>
        <begin position="1"/>
        <end position="37"/>
    </location>
</feature>
<keyword evidence="3" id="KW-1185">Reference proteome</keyword>